<evidence type="ECO:0008006" key="6">
    <source>
        <dbReference type="Google" id="ProtNLM"/>
    </source>
</evidence>
<gene>
    <name evidence="4" type="ORF">GCM10009668_11540</name>
</gene>
<proteinExistence type="predicted"/>
<keyword evidence="1" id="KW-0723">Serine/threonine-protein kinase</keyword>
<dbReference type="Proteomes" id="UP001501581">
    <property type="component" value="Unassembled WGS sequence"/>
</dbReference>
<evidence type="ECO:0000259" key="2">
    <source>
        <dbReference type="Pfam" id="PF13581"/>
    </source>
</evidence>
<dbReference type="InterPro" id="IPR036890">
    <property type="entry name" value="HATPase_C_sf"/>
</dbReference>
<evidence type="ECO:0000313" key="5">
    <source>
        <dbReference type="Proteomes" id="UP001501581"/>
    </source>
</evidence>
<dbReference type="Gene3D" id="3.30.565.10">
    <property type="entry name" value="Histidine kinase-like ATPase, C-terminal domain"/>
    <property type="match status" value="1"/>
</dbReference>
<evidence type="ECO:0000256" key="1">
    <source>
        <dbReference type="ARBA" id="ARBA00022527"/>
    </source>
</evidence>
<evidence type="ECO:0000259" key="3">
    <source>
        <dbReference type="Pfam" id="PF14417"/>
    </source>
</evidence>
<dbReference type="RefSeq" id="WP_343992259.1">
    <property type="nucleotide sequence ID" value="NZ_BAAALG010000003.1"/>
</dbReference>
<keyword evidence="1" id="KW-0418">Kinase</keyword>
<dbReference type="PANTHER" id="PTHR35526">
    <property type="entry name" value="ANTI-SIGMA-F FACTOR RSBW-RELATED"/>
    <property type="match status" value="1"/>
</dbReference>
<dbReference type="Pfam" id="PF13581">
    <property type="entry name" value="HATPase_c_2"/>
    <property type="match status" value="1"/>
</dbReference>
<dbReference type="InterPro" id="IPR050267">
    <property type="entry name" value="Anti-sigma-factor_SerPK"/>
</dbReference>
<dbReference type="EMBL" id="BAAALG010000003">
    <property type="protein sequence ID" value="GAA1096542.1"/>
    <property type="molecule type" value="Genomic_DNA"/>
</dbReference>
<feature type="domain" description="MEDS" evidence="3">
    <location>
        <begin position="14"/>
        <end position="158"/>
    </location>
</feature>
<keyword evidence="5" id="KW-1185">Reference proteome</keyword>
<keyword evidence="1" id="KW-0808">Transferase</keyword>
<dbReference type="InterPro" id="IPR025847">
    <property type="entry name" value="MEDS_domain"/>
</dbReference>
<sequence>MTDRQRDSRASGCHDAVLYADDDLLIEAAAQHLRAGAERGQTLMLACAPQRNRAIRDAVPELPRIAMLGESDAYLSCGETLEFYAEQVRQAGDDGGAGLCVVGALPDRTYDVPRSWPRWSRYEAAVNHVFADQPFDALCTYDTRRADPKLLRAVRQTHAHLYRDGATRVNPEYRDPAELLREWSAPPVLAAESERPVLEIRGIADQPAAERAGQHLADVLSSMDTALQSYAGLLFPADPALIEVDEYVLAVDAVLANAVRHGTDPVALRMWVDHDHVITTVTDSGAGFDDPFRGFTTASASGVAHQHEGLWLARQFTDDLSFRHDPDGFTVRLRADLDVRSEALV</sequence>
<reference evidence="5" key="1">
    <citation type="journal article" date="2019" name="Int. J. Syst. Evol. Microbiol.">
        <title>The Global Catalogue of Microorganisms (GCM) 10K type strain sequencing project: providing services to taxonomists for standard genome sequencing and annotation.</title>
        <authorList>
            <consortium name="The Broad Institute Genomics Platform"/>
            <consortium name="The Broad Institute Genome Sequencing Center for Infectious Disease"/>
            <person name="Wu L."/>
            <person name="Ma J."/>
        </authorList>
    </citation>
    <scope>NUCLEOTIDE SEQUENCE [LARGE SCALE GENOMIC DNA]</scope>
    <source>
        <strain evidence="5">JCM 13008</strain>
    </source>
</reference>
<dbReference type="CDD" id="cd16936">
    <property type="entry name" value="HATPase_RsbW-like"/>
    <property type="match status" value="1"/>
</dbReference>
<comment type="caution">
    <text evidence="4">The sequence shown here is derived from an EMBL/GenBank/DDBJ whole genome shotgun (WGS) entry which is preliminary data.</text>
</comment>
<dbReference type="Pfam" id="PF14417">
    <property type="entry name" value="MEDS"/>
    <property type="match status" value="1"/>
</dbReference>
<feature type="domain" description="Histidine kinase/HSP90-like ATPase" evidence="2">
    <location>
        <begin position="243"/>
        <end position="334"/>
    </location>
</feature>
<protein>
    <recommendedName>
        <fullName evidence="6">Sensor histidine kinase</fullName>
    </recommendedName>
</protein>
<organism evidence="4 5">
    <name type="scientific">Nocardioides dubius</name>
    <dbReference type="NCBI Taxonomy" id="317019"/>
    <lineage>
        <taxon>Bacteria</taxon>
        <taxon>Bacillati</taxon>
        <taxon>Actinomycetota</taxon>
        <taxon>Actinomycetes</taxon>
        <taxon>Propionibacteriales</taxon>
        <taxon>Nocardioidaceae</taxon>
        <taxon>Nocardioides</taxon>
    </lineage>
</organism>
<name>A0ABP4EBM8_9ACTN</name>
<evidence type="ECO:0000313" key="4">
    <source>
        <dbReference type="EMBL" id="GAA1096542.1"/>
    </source>
</evidence>
<dbReference type="PANTHER" id="PTHR35526:SF3">
    <property type="entry name" value="ANTI-SIGMA-F FACTOR RSBW"/>
    <property type="match status" value="1"/>
</dbReference>
<dbReference type="InterPro" id="IPR003594">
    <property type="entry name" value="HATPase_dom"/>
</dbReference>
<accession>A0ABP4EBM8</accession>
<dbReference type="SUPFAM" id="SSF55874">
    <property type="entry name" value="ATPase domain of HSP90 chaperone/DNA topoisomerase II/histidine kinase"/>
    <property type="match status" value="1"/>
</dbReference>